<dbReference type="GO" id="GO:0009055">
    <property type="term" value="F:electron transfer activity"/>
    <property type="evidence" value="ECO:0007669"/>
    <property type="project" value="TreeGrafter"/>
</dbReference>
<dbReference type="InterPro" id="IPR036188">
    <property type="entry name" value="FAD/NAD-bd_sf"/>
</dbReference>
<dbReference type="EMBL" id="CAKOGL010000026">
    <property type="protein sequence ID" value="CAH2103390.1"/>
    <property type="molecule type" value="Genomic_DNA"/>
</dbReference>
<evidence type="ECO:0000259" key="3">
    <source>
        <dbReference type="Pfam" id="PF00890"/>
    </source>
</evidence>
<keyword evidence="2" id="KW-0560">Oxidoreductase</keyword>
<dbReference type="PANTHER" id="PTHR11632">
    <property type="entry name" value="SUCCINATE DEHYDROGENASE 2 FLAVOPROTEIN SUBUNIT"/>
    <property type="match status" value="1"/>
</dbReference>
<evidence type="ECO:0000256" key="2">
    <source>
        <dbReference type="ARBA" id="ARBA00023002"/>
    </source>
</evidence>
<dbReference type="AlphaFoldDB" id="A0AAU9UVD2"/>
<dbReference type="Gene3D" id="3.50.50.60">
    <property type="entry name" value="FAD/NAD(P)-binding domain"/>
    <property type="match status" value="1"/>
</dbReference>
<organism evidence="4 5">
    <name type="scientific">Euphydryas editha</name>
    <name type="common">Edith's checkerspot</name>
    <dbReference type="NCBI Taxonomy" id="104508"/>
    <lineage>
        <taxon>Eukaryota</taxon>
        <taxon>Metazoa</taxon>
        <taxon>Ecdysozoa</taxon>
        <taxon>Arthropoda</taxon>
        <taxon>Hexapoda</taxon>
        <taxon>Insecta</taxon>
        <taxon>Pterygota</taxon>
        <taxon>Neoptera</taxon>
        <taxon>Endopterygota</taxon>
        <taxon>Lepidoptera</taxon>
        <taxon>Glossata</taxon>
        <taxon>Ditrysia</taxon>
        <taxon>Papilionoidea</taxon>
        <taxon>Nymphalidae</taxon>
        <taxon>Nymphalinae</taxon>
        <taxon>Euphydryas</taxon>
    </lineage>
</organism>
<keyword evidence="5" id="KW-1185">Reference proteome</keyword>
<dbReference type="InterPro" id="IPR003952">
    <property type="entry name" value="FRD_SDH_FAD_BS"/>
</dbReference>
<dbReference type="SUPFAM" id="SSF51905">
    <property type="entry name" value="FAD/NAD(P)-binding domain"/>
    <property type="match status" value="1"/>
</dbReference>
<dbReference type="InterPro" id="IPR003953">
    <property type="entry name" value="FAD-dep_OxRdtase_2_FAD-bd"/>
</dbReference>
<dbReference type="GO" id="GO:0008177">
    <property type="term" value="F:succinate dehydrogenase (quinone) activity"/>
    <property type="evidence" value="ECO:0007669"/>
    <property type="project" value="TreeGrafter"/>
</dbReference>
<accession>A0AAU9UVD2</accession>
<feature type="domain" description="FAD-dependent oxidoreductase 2 FAD-binding" evidence="3">
    <location>
        <begin position="23"/>
        <end position="206"/>
    </location>
</feature>
<name>A0AAU9UVD2_EUPED</name>
<dbReference type="PROSITE" id="PS00504">
    <property type="entry name" value="FRD_SDH_FAD_BINDING"/>
    <property type="match status" value="1"/>
</dbReference>
<keyword evidence="1" id="KW-0285">Flavoprotein</keyword>
<dbReference type="InterPro" id="IPR030664">
    <property type="entry name" value="SdhA/FrdA/AprA"/>
</dbReference>
<dbReference type="PANTHER" id="PTHR11632:SF51">
    <property type="entry name" value="SUCCINATE DEHYDROGENASE [UBIQUINONE] FLAVOPROTEIN SUBUNIT, MITOCHONDRIAL"/>
    <property type="match status" value="1"/>
</dbReference>
<evidence type="ECO:0000313" key="4">
    <source>
        <dbReference type="EMBL" id="CAH2103390.1"/>
    </source>
</evidence>
<dbReference type="GO" id="GO:0005739">
    <property type="term" value="C:mitochondrion"/>
    <property type="evidence" value="ECO:0007669"/>
    <property type="project" value="GOC"/>
</dbReference>
<proteinExistence type="predicted"/>
<dbReference type="Proteomes" id="UP001153954">
    <property type="component" value="Unassembled WGS sequence"/>
</dbReference>
<reference evidence="4" key="1">
    <citation type="submission" date="2022-03" db="EMBL/GenBank/DDBJ databases">
        <authorList>
            <person name="Tunstrom K."/>
        </authorList>
    </citation>
    <scope>NUCLEOTIDE SEQUENCE</scope>
</reference>
<comment type="caution">
    <text evidence="4">The sequence shown here is derived from an EMBL/GenBank/DDBJ whole genome shotgun (WGS) entry which is preliminary data.</text>
</comment>
<dbReference type="GO" id="GO:0006121">
    <property type="term" value="P:mitochondrial electron transport, succinate to ubiquinone"/>
    <property type="evidence" value="ECO:0007669"/>
    <property type="project" value="TreeGrafter"/>
</dbReference>
<sequence length="216" mass="23809">MMMPIYKASKRKASYTIHQHQHDCLVIGAGGAGLRAAVGLAEAKFSVALVSKLFPTRSHTIAAQGGMNASIGSMHDDDWRWHFYDTVKGSDWLGDQDSIQYLTRNAPNCVYELENMGMPFSRTKDGRIYQRSFGGGTIKNGKEIAKRTCAVADRTGHALLHTLYGYSTKFKNVNLFSEFFVLDLLIQDEQIVGALALDMDDSSLHSLTVDGAIANK</sequence>
<gene>
    <name evidence="4" type="ORF">EEDITHA_LOCUS17911</name>
</gene>
<dbReference type="Pfam" id="PF00890">
    <property type="entry name" value="FAD_binding_2"/>
    <property type="match status" value="1"/>
</dbReference>
<evidence type="ECO:0000313" key="5">
    <source>
        <dbReference type="Proteomes" id="UP001153954"/>
    </source>
</evidence>
<protein>
    <recommendedName>
        <fullName evidence="3">FAD-dependent oxidoreductase 2 FAD-binding domain-containing protein</fullName>
    </recommendedName>
</protein>
<dbReference type="GO" id="GO:0050660">
    <property type="term" value="F:flavin adenine dinucleotide binding"/>
    <property type="evidence" value="ECO:0007669"/>
    <property type="project" value="TreeGrafter"/>
</dbReference>
<evidence type="ECO:0000256" key="1">
    <source>
        <dbReference type="ARBA" id="ARBA00022630"/>
    </source>
</evidence>